<dbReference type="InterPro" id="IPR002594">
    <property type="entry name" value="GH12"/>
</dbReference>
<dbReference type="GO" id="GO:0000272">
    <property type="term" value="P:polysaccharide catabolic process"/>
    <property type="evidence" value="ECO:0007669"/>
    <property type="project" value="InterPro"/>
</dbReference>
<accession>A0A7J3YTE7</accession>
<dbReference type="EMBL" id="DRYU01000008">
    <property type="protein sequence ID" value="HHP92098.1"/>
    <property type="molecule type" value="Genomic_DNA"/>
</dbReference>
<dbReference type="InterPro" id="IPR058502">
    <property type="entry name" value="PLL-like_beta-prop"/>
</dbReference>
<protein>
    <recommendedName>
        <fullName evidence="2">PLL-like beta propeller domain-containing protein</fullName>
    </recommendedName>
</protein>
<evidence type="ECO:0000259" key="2">
    <source>
        <dbReference type="Pfam" id="PF26607"/>
    </source>
</evidence>
<dbReference type="SUPFAM" id="SSF49899">
    <property type="entry name" value="Concanavalin A-like lectins/glucanases"/>
    <property type="match status" value="1"/>
</dbReference>
<dbReference type="AlphaFoldDB" id="A0A7J3YTE7"/>
<evidence type="ECO:0000256" key="1">
    <source>
        <dbReference type="ARBA" id="ARBA00005519"/>
    </source>
</evidence>
<name>A0A7J3YTE7_9CREN</name>
<evidence type="ECO:0000313" key="3">
    <source>
        <dbReference type="EMBL" id="HHP92098.1"/>
    </source>
</evidence>
<comment type="caution">
    <text evidence="3">The sequence shown here is derived from an EMBL/GenBank/DDBJ whole genome shotgun (WGS) entry which is preliminary data.</text>
</comment>
<reference evidence="3" key="1">
    <citation type="journal article" date="2020" name="mSystems">
        <title>Genome- and Community-Level Interaction Insights into Carbon Utilization and Element Cycling Functions of Hydrothermarchaeota in Hydrothermal Sediment.</title>
        <authorList>
            <person name="Zhou Z."/>
            <person name="Liu Y."/>
            <person name="Xu W."/>
            <person name="Pan J."/>
            <person name="Luo Z.H."/>
            <person name="Li M."/>
        </authorList>
    </citation>
    <scope>NUCLEOTIDE SEQUENCE [LARGE SCALE GENOMIC DNA]</scope>
    <source>
        <strain evidence="3">SpSt-1109</strain>
    </source>
</reference>
<proteinExistence type="inferred from homology"/>
<feature type="domain" description="PLL-like beta propeller" evidence="2">
    <location>
        <begin position="415"/>
        <end position="589"/>
    </location>
</feature>
<dbReference type="Pfam" id="PF26607">
    <property type="entry name" value="DUF8189"/>
    <property type="match status" value="1"/>
</dbReference>
<dbReference type="InterPro" id="IPR013319">
    <property type="entry name" value="GH11/12"/>
</dbReference>
<dbReference type="SUPFAM" id="SSF89372">
    <property type="entry name" value="Fucose-specific lectin"/>
    <property type="match status" value="1"/>
</dbReference>
<dbReference type="Gene3D" id="2.60.120.180">
    <property type="match status" value="1"/>
</dbReference>
<dbReference type="InterPro" id="IPR013320">
    <property type="entry name" value="ConA-like_dom_sf"/>
</dbReference>
<dbReference type="GO" id="GO:0008810">
    <property type="term" value="F:cellulase activity"/>
    <property type="evidence" value="ECO:0007669"/>
    <property type="project" value="InterPro"/>
</dbReference>
<dbReference type="Pfam" id="PF01670">
    <property type="entry name" value="Glyco_hydro_12"/>
    <property type="match status" value="1"/>
</dbReference>
<comment type="similarity">
    <text evidence="1">Belongs to the glycosyl hydrolase 12 (cellulase H) family.</text>
</comment>
<sequence length="591" mass="64213">MSVGKFIITVVLILAIILPAVIMTIPVPQHTLAQVTFNVINVIPTTSAYEGSVAEVYCDGSQCCSNVWGCPNLWGVVQIGNATMDPNVWGWEHLYKNSTYASRIGTGRTRMSISSGRVVVDSQWTIKEHPKYNTMAYHEVIYGAKPWGNQPINHQFLQLPKKISELPRILVGVYYDLPTSVPGNNFAFEAWIFPDGNNNRAAGPGDYEIMVQLYIEGGSPAGARVAEHVVPILVDGQLVYQTFVMYDCRTDAGWRFFTFRSTTNYVGKHVVFDYYEFIRIANNYVGGELTNMYLMALEFGTEVYTNRCSSFPCTVNVQWTLNRYYFATTSSSTSLVDALSEWARVLTGTTPTTAITPQPTTTTITTTYTATTTVTVTLTRTITSPATTTVTTTVPITVTVPLPVPEVVVYQMLQKLYLIVKASGGDLWYNVNSGTEWGSWQPLGGVFADDPAAAYVDGKVYVIGRDANGGIWYGFIDTPTGSFSGWTATGGASPSRPVAVATPKGVYIIVRGSASDVWAYSIKTGSWTKLAGGATSDTPGVAVMGTKVYVVIRGLDGASLWYGVLDVDSDTFSGWSSLNGAADSTPQLVNA</sequence>
<gene>
    <name evidence="3" type="ORF">ENM70_00495</name>
</gene>
<organism evidence="3">
    <name type="scientific">Ignisphaera aggregans</name>
    <dbReference type="NCBI Taxonomy" id="334771"/>
    <lineage>
        <taxon>Archaea</taxon>
        <taxon>Thermoproteota</taxon>
        <taxon>Thermoprotei</taxon>
        <taxon>Desulfurococcales</taxon>
        <taxon>Desulfurococcaceae</taxon>
        <taxon>Ignisphaera</taxon>
    </lineage>
</organism>